<organism evidence="2 3">
    <name type="scientific">Ridgeia piscesae</name>
    <name type="common">Tubeworm</name>
    <dbReference type="NCBI Taxonomy" id="27915"/>
    <lineage>
        <taxon>Eukaryota</taxon>
        <taxon>Metazoa</taxon>
        <taxon>Spiralia</taxon>
        <taxon>Lophotrochozoa</taxon>
        <taxon>Annelida</taxon>
        <taxon>Polychaeta</taxon>
        <taxon>Sedentaria</taxon>
        <taxon>Canalipalpata</taxon>
        <taxon>Sabellida</taxon>
        <taxon>Siboglinidae</taxon>
        <taxon>Ridgeia</taxon>
    </lineage>
</organism>
<evidence type="ECO:0000313" key="3">
    <source>
        <dbReference type="Proteomes" id="UP001209878"/>
    </source>
</evidence>
<accession>A0AAD9N7K9</accession>
<name>A0AAD9N7K9_RIDPI</name>
<protein>
    <recommendedName>
        <fullName evidence="1">Reverse transcriptase domain-containing protein</fullName>
    </recommendedName>
</protein>
<dbReference type="InterPro" id="IPR043502">
    <property type="entry name" value="DNA/RNA_pol_sf"/>
</dbReference>
<dbReference type="EMBL" id="JAODUO010001688">
    <property type="protein sequence ID" value="KAK2159805.1"/>
    <property type="molecule type" value="Genomic_DNA"/>
</dbReference>
<dbReference type="AlphaFoldDB" id="A0AAD9N7K9"/>
<reference evidence="2" key="1">
    <citation type="journal article" date="2023" name="Mol. Biol. Evol.">
        <title>Third-Generation Sequencing Reveals the Adaptive Role of the Epigenome in Three Deep-Sea Polychaetes.</title>
        <authorList>
            <person name="Perez M."/>
            <person name="Aroh O."/>
            <person name="Sun Y."/>
            <person name="Lan Y."/>
            <person name="Juniper S.K."/>
            <person name="Young C.R."/>
            <person name="Angers B."/>
            <person name="Qian P.Y."/>
        </authorList>
    </citation>
    <scope>NUCLEOTIDE SEQUENCE</scope>
    <source>
        <strain evidence="2">R07B-5</strain>
    </source>
</reference>
<dbReference type="Pfam" id="PF00078">
    <property type="entry name" value="RVT_1"/>
    <property type="match status" value="1"/>
</dbReference>
<comment type="caution">
    <text evidence="2">The sequence shown here is derived from an EMBL/GenBank/DDBJ whole genome shotgun (WGS) entry which is preliminary data.</text>
</comment>
<evidence type="ECO:0000313" key="2">
    <source>
        <dbReference type="EMBL" id="KAK2159805.1"/>
    </source>
</evidence>
<dbReference type="PANTHER" id="PTHR33050:SF8">
    <property type="entry name" value="REVERSE TRANSCRIPTASE DOMAIN-CONTAINING PROTEIN"/>
    <property type="match status" value="1"/>
</dbReference>
<sequence>MIHHLSYPEGSSVNDFIPHEFSSVHYSTISEAIDFIKHSPHLVYMAKVDIESAFRIIPISPADRPFLGFQWRGQFFMDAVLPMGCSSSCAIFECFSTALGWAAKVKLGVTEVVHVIDDFLLLANSFDKCNHDLHAFITMCNDIGVPLAPEKTCGPSTSILFLGIILDAVHMHARLPEDKLVRARNLLLALLRKQKVTLKELQSVIGLLSFCSEVVVPGRPFLRRLIDLTIGVSRPYFHIRLTKQAKLDVGVWLAFLQHFNGKAFFLDNNFLTGDFLELYTDAAGAIGYGALFGNAWFCGLWPAEWRSHNVAVLELYPIVAAVHVWGHAWANKSVCFFTDNEALVPIINNQTSRDPHIMALIRPLVLACLRFNINFAARHIPGRFNILADKLSRSQVGEFHDLAPWANVNRSSSRTACPQPA</sequence>
<dbReference type="PANTHER" id="PTHR33050">
    <property type="entry name" value="REVERSE TRANSCRIPTASE DOMAIN-CONTAINING PROTEIN"/>
    <property type="match status" value="1"/>
</dbReference>
<gene>
    <name evidence="2" type="ORF">NP493_1687g00011</name>
</gene>
<dbReference type="CDD" id="cd03714">
    <property type="entry name" value="RT_DIRS1"/>
    <property type="match status" value="1"/>
</dbReference>
<proteinExistence type="predicted"/>
<dbReference type="Proteomes" id="UP001209878">
    <property type="component" value="Unassembled WGS sequence"/>
</dbReference>
<dbReference type="InterPro" id="IPR043128">
    <property type="entry name" value="Rev_trsase/Diguanyl_cyclase"/>
</dbReference>
<keyword evidence="3" id="KW-1185">Reference proteome</keyword>
<evidence type="ECO:0000259" key="1">
    <source>
        <dbReference type="PROSITE" id="PS50878"/>
    </source>
</evidence>
<dbReference type="CDD" id="cd09275">
    <property type="entry name" value="RNase_HI_RT_DIRS1"/>
    <property type="match status" value="1"/>
</dbReference>
<dbReference type="InterPro" id="IPR000477">
    <property type="entry name" value="RT_dom"/>
</dbReference>
<dbReference type="PROSITE" id="PS50878">
    <property type="entry name" value="RT_POL"/>
    <property type="match status" value="1"/>
</dbReference>
<dbReference type="Gene3D" id="3.30.70.270">
    <property type="match status" value="1"/>
</dbReference>
<feature type="domain" description="Reverse transcriptase" evidence="1">
    <location>
        <begin position="1"/>
        <end position="166"/>
    </location>
</feature>
<dbReference type="SUPFAM" id="SSF56672">
    <property type="entry name" value="DNA/RNA polymerases"/>
    <property type="match status" value="1"/>
</dbReference>
<dbReference type="InterPro" id="IPR052055">
    <property type="entry name" value="Hepadnavirus_pol/RT"/>
</dbReference>